<evidence type="ECO:0000313" key="2">
    <source>
        <dbReference type="EMBL" id="TGJ81341.1"/>
    </source>
</evidence>
<comment type="caution">
    <text evidence="2">The sequence shown here is derived from an EMBL/GenBank/DDBJ whole genome shotgun (WGS) entry which is preliminary data.</text>
</comment>
<dbReference type="AlphaFoldDB" id="A0A4Z0YPI7"/>
<evidence type="ECO:0000256" key="1">
    <source>
        <dbReference type="SAM" id="SignalP"/>
    </source>
</evidence>
<dbReference type="Proteomes" id="UP000297716">
    <property type="component" value="Unassembled WGS sequence"/>
</dbReference>
<proteinExistence type="predicted"/>
<keyword evidence="3" id="KW-1185">Reference proteome</keyword>
<dbReference type="OrthoDB" id="1577640at2759"/>
<dbReference type="EMBL" id="SKBN01000173">
    <property type="protein sequence ID" value="TGJ81341.1"/>
    <property type="molecule type" value="Genomic_DNA"/>
</dbReference>
<gene>
    <name evidence="2" type="ORF">E0Z10_g7415</name>
</gene>
<keyword evidence="1" id="KW-0732">Signal</keyword>
<reference evidence="2 3" key="1">
    <citation type="submission" date="2019-03" db="EMBL/GenBank/DDBJ databases">
        <title>Draft genome sequence of Xylaria hypoxylon DSM 108379, a ubiquitous saprotrophic-parasitic fungi on hardwood.</title>
        <authorList>
            <person name="Buettner E."/>
            <person name="Leonhardt S."/>
            <person name="Gebauer A.M."/>
            <person name="Liers C."/>
            <person name="Hofrichter M."/>
            <person name="Kellner H."/>
        </authorList>
    </citation>
    <scope>NUCLEOTIDE SEQUENCE [LARGE SCALE GENOMIC DNA]</scope>
    <source>
        <strain evidence="2 3">DSM 108379</strain>
    </source>
</reference>
<accession>A0A4Z0YPI7</accession>
<feature type="chain" id="PRO_5021501862" description="Fungal N-terminal domain-containing protein" evidence="1">
    <location>
        <begin position="25"/>
        <end position="275"/>
    </location>
</feature>
<feature type="signal peptide" evidence="1">
    <location>
        <begin position="1"/>
        <end position="24"/>
    </location>
</feature>
<evidence type="ECO:0000313" key="3">
    <source>
        <dbReference type="Proteomes" id="UP000297716"/>
    </source>
</evidence>
<sequence>MADPLSVAGLAISVVSLGLQVAGGITDYIDALNCRRQDIMSVKQQNDSLRKTLQVIETSLSQFPRDHQDATVAVRECLDLCKQELKALESLVVDFAAYDQPTTGRKDKIKNNGKKLLHPFSRPKLEQLEARLRNANSALQLGLQTLGLSVSQLGTAKLATLEATSHNTSTSLLVVQSEISSMSIPIQGIHSSLSGFETRFDSVENLLKQLLVQQSAINGRPQKVRSPVYLACQVFNLITQALDHPCYSHRPAHRKAGGLEGHLRRCQSSGKIYVK</sequence>
<protein>
    <recommendedName>
        <fullName evidence="4">Fungal N-terminal domain-containing protein</fullName>
    </recommendedName>
</protein>
<organism evidence="2 3">
    <name type="scientific">Xylaria hypoxylon</name>
    <dbReference type="NCBI Taxonomy" id="37992"/>
    <lineage>
        <taxon>Eukaryota</taxon>
        <taxon>Fungi</taxon>
        <taxon>Dikarya</taxon>
        <taxon>Ascomycota</taxon>
        <taxon>Pezizomycotina</taxon>
        <taxon>Sordariomycetes</taxon>
        <taxon>Xylariomycetidae</taxon>
        <taxon>Xylariales</taxon>
        <taxon>Xylariaceae</taxon>
        <taxon>Xylaria</taxon>
    </lineage>
</organism>
<name>A0A4Z0YPI7_9PEZI</name>
<evidence type="ECO:0008006" key="4">
    <source>
        <dbReference type="Google" id="ProtNLM"/>
    </source>
</evidence>